<feature type="non-terminal residue" evidence="3">
    <location>
        <position position="192"/>
    </location>
</feature>
<feature type="transmembrane region" description="Helical" evidence="1">
    <location>
        <begin position="174"/>
        <end position="191"/>
    </location>
</feature>
<feature type="transmembrane region" description="Helical" evidence="1">
    <location>
        <begin position="137"/>
        <end position="154"/>
    </location>
</feature>
<evidence type="ECO:0000313" key="3">
    <source>
        <dbReference type="EMBL" id="CAA6824653.1"/>
    </source>
</evidence>
<feature type="transmembrane region" description="Helical" evidence="1">
    <location>
        <begin position="20"/>
        <end position="52"/>
    </location>
</feature>
<proteinExistence type="predicted"/>
<protein>
    <submittedName>
        <fullName evidence="3">Transglutaminase</fullName>
    </submittedName>
</protein>
<evidence type="ECO:0000259" key="2">
    <source>
        <dbReference type="Pfam" id="PF11992"/>
    </source>
</evidence>
<sequence>MSATAKLPGHPAPQITYDGMLWLLAAQLTIMLPFTLSLPLWLVPLLVFTAVWRIRAMQGHTRQPGTPIKIVLMLAGLAGLALSGMPFPSLDLMVTLLLLGYAFKSVEVLEQRDAVVVIFLGYFLIAVYFLYSQSLLSGLYGVIALVIQTAALIGIRHPMPLMNTSRTIRHNLRLSGLLLLQCLPLMLIIFVF</sequence>
<feature type="domain" description="Protein-glutamine gamma-glutamyltransferase TgpA N-terminal" evidence="2">
    <location>
        <begin position="22"/>
        <end position="192"/>
    </location>
</feature>
<organism evidence="3">
    <name type="scientific">uncultured Thiotrichaceae bacterium</name>
    <dbReference type="NCBI Taxonomy" id="298394"/>
    <lineage>
        <taxon>Bacteria</taxon>
        <taxon>Pseudomonadati</taxon>
        <taxon>Pseudomonadota</taxon>
        <taxon>Gammaproteobacteria</taxon>
        <taxon>Thiotrichales</taxon>
        <taxon>Thiotrichaceae</taxon>
        <taxon>environmental samples</taxon>
    </lineage>
</organism>
<dbReference type="AlphaFoldDB" id="A0A6S6U7A0"/>
<name>A0A6S6U7A0_9GAMM</name>
<keyword evidence="1" id="KW-1133">Transmembrane helix</keyword>
<evidence type="ECO:0000256" key="1">
    <source>
        <dbReference type="SAM" id="Phobius"/>
    </source>
</evidence>
<feature type="transmembrane region" description="Helical" evidence="1">
    <location>
        <begin position="87"/>
        <end position="103"/>
    </location>
</feature>
<dbReference type="EMBL" id="CACVAV010000387">
    <property type="protein sequence ID" value="CAA6824653.1"/>
    <property type="molecule type" value="Genomic_DNA"/>
</dbReference>
<gene>
    <name evidence="3" type="ORF">HELGO_WM24894</name>
</gene>
<keyword evidence="1" id="KW-0812">Transmembrane</keyword>
<dbReference type="Pfam" id="PF11992">
    <property type="entry name" value="TgpA_N"/>
    <property type="match status" value="1"/>
</dbReference>
<feature type="transmembrane region" description="Helical" evidence="1">
    <location>
        <begin position="115"/>
        <end position="131"/>
    </location>
</feature>
<accession>A0A6S6U7A0</accession>
<reference evidence="3" key="1">
    <citation type="submission" date="2020-01" db="EMBL/GenBank/DDBJ databases">
        <authorList>
            <person name="Meier V. D."/>
            <person name="Meier V D."/>
        </authorList>
    </citation>
    <scope>NUCLEOTIDE SEQUENCE</scope>
    <source>
        <strain evidence="3">HLG_WM_MAG_08</strain>
    </source>
</reference>
<keyword evidence="1" id="KW-0472">Membrane</keyword>
<dbReference type="InterPro" id="IPR021878">
    <property type="entry name" value="TgpA_N"/>
</dbReference>
<feature type="transmembrane region" description="Helical" evidence="1">
    <location>
        <begin position="64"/>
        <end position="81"/>
    </location>
</feature>